<feature type="region of interest" description="Disordered" evidence="1">
    <location>
        <begin position="110"/>
        <end position="140"/>
    </location>
</feature>
<evidence type="ECO:0000256" key="1">
    <source>
        <dbReference type="SAM" id="MobiDB-lite"/>
    </source>
</evidence>
<reference evidence="2" key="1">
    <citation type="submission" date="2022-11" db="EMBL/GenBank/DDBJ databases">
        <authorList>
            <person name="Petersen C."/>
        </authorList>
    </citation>
    <scope>NUCLEOTIDE SEQUENCE</scope>
    <source>
        <strain evidence="2">IBT 30069</strain>
    </source>
</reference>
<keyword evidence="3" id="KW-1185">Reference proteome</keyword>
<organism evidence="2 3">
    <name type="scientific">Penicillium angulare</name>
    <dbReference type="NCBI Taxonomy" id="116970"/>
    <lineage>
        <taxon>Eukaryota</taxon>
        <taxon>Fungi</taxon>
        <taxon>Dikarya</taxon>
        <taxon>Ascomycota</taxon>
        <taxon>Pezizomycotina</taxon>
        <taxon>Eurotiomycetes</taxon>
        <taxon>Eurotiomycetidae</taxon>
        <taxon>Eurotiales</taxon>
        <taxon>Aspergillaceae</taxon>
        <taxon>Penicillium</taxon>
    </lineage>
</organism>
<evidence type="ECO:0000313" key="2">
    <source>
        <dbReference type="EMBL" id="KAJ5106280.1"/>
    </source>
</evidence>
<name>A0A9W9FUD6_9EURO</name>
<evidence type="ECO:0000313" key="3">
    <source>
        <dbReference type="Proteomes" id="UP001149165"/>
    </source>
</evidence>
<comment type="caution">
    <text evidence="2">The sequence shown here is derived from an EMBL/GenBank/DDBJ whole genome shotgun (WGS) entry which is preliminary data.</text>
</comment>
<accession>A0A9W9FUD6</accession>
<dbReference type="OrthoDB" id="10470173at2759"/>
<dbReference type="EMBL" id="JAPQKH010000003">
    <property type="protein sequence ID" value="KAJ5106280.1"/>
    <property type="molecule type" value="Genomic_DNA"/>
</dbReference>
<dbReference type="Proteomes" id="UP001149165">
    <property type="component" value="Unassembled WGS sequence"/>
</dbReference>
<proteinExistence type="predicted"/>
<reference evidence="2" key="2">
    <citation type="journal article" date="2023" name="IMA Fungus">
        <title>Comparative genomic study of the Penicillium genus elucidates a diverse pangenome and 15 lateral gene transfer events.</title>
        <authorList>
            <person name="Petersen C."/>
            <person name="Sorensen T."/>
            <person name="Nielsen M.R."/>
            <person name="Sondergaard T.E."/>
            <person name="Sorensen J.L."/>
            <person name="Fitzpatrick D.A."/>
            <person name="Frisvad J.C."/>
            <person name="Nielsen K.L."/>
        </authorList>
    </citation>
    <scope>NUCLEOTIDE SEQUENCE</scope>
    <source>
        <strain evidence="2">IBT 30069</strain>
    </source>
</reference>
<protein>
    <submittedName>
        <fullName evidence="2">Uncharacterized protein</fullName>
    </submittedName>
</protein>
<dbReference type="AlphaFoldDB" id="A0A9W9FUD6"/>
<sequence length="374" mass="41512">MLPLKIFLFFEAPHYIFFTHIAIMNRISITPSVWLVHLPQWAQELLQSPLFYRTICIVLGTSPLWAPGLLNLTPFRGVRIWVFAWTRSLRPTLSVFRFSSRAPLVEQNEAIPTPVPGVGPEEDPLAHIPDMEDDDDEDSLPPTDREIVHEGYTIMDPREIANVNSAYGSDFSQVPRIRLSTDEYPTIPWIWDGYESPEAELTEDDDSDYYEPELPQNAFRQTYDMLSNWLSPEAVIARDQRRAAIDAQLSRLGITGILVENPNGVVEGDVEDSRTMDCIAGEHSLPASSGSDSSAVSERLLVSTLAENLSDFASSEDSHANEDEANGPITEQLVPAPAPGTQGMFPADVDLSCIDDPFSYICGFADGPDGARNN</sequence>
<gene>
    <name evidence="2" type="ORF">N7456_002955</name>
</gene>